<dbReference type="EMBL" id="JZRZ01000013">
    <property type="protein sequence ID" value="KKD57450.1"/>
    <property type="molecule type" value="Genomic_DNA"/>
</dbReference>
<evidence type="ECO:0000313" key="2">
    <source>
        <dbReference type="Proteomes" id="UP000243478"/>
    </source>
</evidence>
<dbReference type="AlphaFoldDB" id="A0A0F5ZR21"/>
<proteinExistence type="predicted"/>
<dbReference type="PATRIC" id="fig|40324.63.peg.2521"/>
<gene>
    <name evidence="1" type="ORF">VM57_06715</name>
</gene>
<protein>
    <submittedName>
        <fullName evidence="1">Uncharacterized protein</fullName>
    </submittedName>
</protein>
<dbReference type="Proteomes" id="UP000243478">
    <property type="component" value="Unassembled WGS sequence"/>
</dbReference>
<organism evidence="1 2">
    <name type="scientific">Stenotrophomonas maltophilia</name>
    <name type="common">Pseudomonas maltophilia</name>
    <name type="synonym">Xanthomonas maltophilia</name>
    <dbReference type="NCBI Taxonomy" id="40324"/>
    <lineage>
        <taxon>Bacteria</taxon>
        <taxon>Pseudomonadati</taxon>
        <taxon>Pseudomonadota</taxon>
        <taxon>Gammaproteobacteria</taxon>
        <taxon>Lysobacterales</taxon>
        <taxon>Lysobacteraceae</taxon>
        <taxon>Stenotrophomonas</taxon>
        <taxon>Stenotrophomonas maltophilia group</taxon>
    </lineage>
</organism>
<sequence length="132" mass="15113">MAETGSRFTVTRECDASFQYFAPTFFLVDKRTLPAAYGYTADPVAVTDPVGGRPGTLYKYEIRPENFSGTNEYKAAINNFARWFSFYRTRREALIGAATNALQPATNLRVGWFRINDRTQARCMTCRLSRRR</sequence>
<accession>A0A0F5ZR21</accession>
<evidence type="ECO:0000313" key="1">
    <source>
        <dbReference type="EMBL" id="KKD57450.1"/>
    </source>
</evidence>
<comment type="caution">
    <text evidence="1">The sequence shown here is derived from an EMBL/GenBank/DDBJ whole genome shotgun (WGS) entry which is preliminary data.</text>
</comment>
<reference evidence="1 2" key="1">
    <citation type="submission" date="2015-03" db="EMBL/GenBank/DDBJ databases">
        <title>Draft genome of Stenotrophomonas maltophila isolated from urine specimen.</title>
        <authorList>
            <person name="Murugan N."/>
            <person name="Malathi J."/>
            <person name="Umashankar V."/>
            <person name="Madhavan H."/>
        </authorList>
    </citation>
    <scope>NUCLEOTIDE SEQUENCE [LARGE SCALE GENOMIC DNA]</scope>
    <source>
        <strain evidence="1 2">JMNMN1</strain>
    </source>
</reference>
<name>A0A0F5ZR21_STEMA</name>